<dbReference type="AlphaFoldDB" id="A0A7S3PQS7"/>
<sequence>MDKPDKVDDEEPKTWANGARLYGVLMIMCGAVIIGMSVPYLQRSDQVDNLKSLLEVGAPSFASKLSLPVYSIIGGVLAIFGGILAIVVYYKSEGLGKTKSLIGVIIAAFLSTVGGGIMIYASLEITHTLDNVLARLANDPIRDTSFTSEEKHILDMTSAIYNTCCMTEYDSRDYKGSGEAIFDKSGPGAGCGGSPYTAVTSSGPATVQECIDDHSVWDNQLEIGNCVPGNFTASCDPSNYPDIIGIIANNPALGELTDLLCICISEESNYNKVVSRIQSGGMCNKFRDLIVEKADDRPIPTTNVDFGFITTLLPTIRPDYSNDIPIGKFAMVGKIMPPASHWGEATEEIGWSCGLGYAKGAAYQMYLYIKDTTAILEVAGLGIGAATGALSLIMVAFMFVGGGSSEGDFLDYEDEYPDELGTGKGASL</sequence>
<accession>A0A7S3PQS7</accession>
<reference evidence="2" key="1">
    <citation type="submission" date="2021-01" db="EMBL/GenBank/DDBJ databases">
        <authorList>
            <person name="Corre E."/>
            <person name="Pelletier E."/>
            <person name="Niang G."/>
            <person name="Scheremetjew M."/>
            <person name="Finn R."/>
            <person name="Kale V."/>
            <person name="Holt S."/>
            <person name="Cochrane G."/>
            <person name="Meng A."/>
            <person name="Brown T."/>
            <person name="Cohen L."/>
        </authorList>
    </citation>
    <scope>NUCLEOTIDE SEQUENCE</scope>
    <source>
        <strain evidence="2">GSBS06</strain>
    </source>
</reference>
<keyword evidence="1" id="KW-0812">Transmembrane</keyword>
<organism evidence="2">
    <name type="scientific">Aplanochytrium stocchinoi</name>
    <dbReference type="NCBI Taxonomy" id="215587"/>
    <lineage>
        <taxon>Eukaryota</taxon>
        <taxon>Sar</taxon>
        <taxon>Stramenopiles</taxon>
        <taxon>Bigyra</taxon>
        <taxon>Labyrinthulomycetes</taxon>
        <taxon>Thraustochytrida</taxon>
        <taxon>Thraustochytriidae</taxon>
        <taxon>Aplanochytrium</taxon>
    </lineage>
</organism>
<evidence type="ECO:0000313" key="2">
    <source>
        <dbReference type="EMBL" id="CAE0447588.1"/>
    </source>
</evidence>
<protein>
    <submittedName>
        <fullName evidence="2">Uncharacterized protein</fullName>
    </submittedName>
</protein>
<proteinExistence type="predicted"/>
<feature type="transmembrane region" description="Helical" evidence="1">
    <location>
        <begin position="69"/>
        <end position="89"/>
    </location>
</feature>
<keyword evidence="1" id="KW-1133">Transmembrane helix</keyword>
<name>A0A7S3PQS7_9STRA</name>
<gene>
    <name evidence="2" type="ORF">ASTO00021_LOCUS17557</name>
</gene>
<evidence type="ECO:0000256" key="1">
    <source>
        <dbReference type="SAM" id="Phobius"/>
    </source>
</evidence>
<keyword evidence="1" id="KW-0472">Membrane</keyword>
<feature type="transmembrane region" description="Helical" evidence="1">
    <location>
        <begin position="378"/>
        <end position="400"/>
    </location>
</feature>
<dbReference type="EMBL" id="HBIN01022834">
    <property type="protein sequence ID" value="CAE0447588.1"/>
    <property type="molecule type" value="Transcribed_RNA"/>
</dbReference>
<feature type="transmembrane region" description="Helical" evidence="1">
    <location>
        <begin position="21"/>
        <end position="41"/>
    </location>
</feature>
<feature type="transmembrane region" description="Helical" evidence="1">
    <location>
        <begin position="101"/>
        <end position="123"/>
    </location>
</feature>